<dbReference type="PANTHER" id="PTHR43163">
    <property type="entry name" value="DIPEPTIDE TRANSPORT SYSTEM PERMEASE PROTEIN DPPB-RELATED"/>
    <property type="match status" value="1"/>
</dbReference>
<evidence type="ECO:0000313" key="9">
    <source>
        <dbReference type="EMBL" id="PZQ96096.1"/>
    </source>
</evidence>
<keyword evidence="2 7" id="KW-0813">Transport</keyword>
<dbReference type="AlphaFoldDB" id="A0A2W5S1X6"/>
<dbReference type="GO" id="GO:0055085">
    <property type="term" value="P:transmembrane transport"/>
    <property type="evidence" value="ECO:0007669"/>
    <property type="project" value="InterPro"/>
</dbReference>
<reference evidence="9 10" key="1">
    <citation type="submission" date="2017-08" db="EMBL/GenBank/DDBJ databases">
        <title>Infants hospitalized years apart are colonized by the same room-sourced microbial strains.</title>
        <authorList>
            <person name="Brooks B."/>
            <person name="Olm M.R."/>
            <person name="Firek B.A."/>
            <person name="Baker R."/>
            <person name="Thomas B.C."/>
            <person name="Morowitz M.J."/>
            <person name="Banfield J.F."/>
        </authorList>
    </citation>
    <scope>NUCLEOTIDE SEQUENCE [LARGE SCALE GENOMIC DNA]</scope>
    <source>
        <strain evidence="9">S2_003_000_R2_11</strain>
    </source>
</reference>
<comment type="similarity">
    <text evidence="7">Belongs to the binding-protein-dependent transport system permease family.</text>
</comment>
<dbReference type="EMBL" id="QFQS01000004">
    <property type="protein sequence ID" value="PZQ96096.1"/>
    <property type="molecule type" value="Genomic_DNA"/>
</dbReference>
<organism evidence="9 10">
    <name type="scientific">Cereibacter sphaeroides</name>
    <name type="common">Rhodobacter sphaeroides</name>
    <dbReference type="NCBI Taxonomy" id="1063"/>
    <lineage>
        <taxon>Bacteria</taxon>
        <taxon>Pseudomonadati</taxon>
        <taxon>Pseudomonadota</taxon>
        <taxon>Alphaproteobacteria</taxon>
        <taxon>Rhodobacterales</taxon>
        <taxon>Paracoccaceae</taxon>
        <taxon>Cereibacter</taxon>
    </lineage>
</organism>
<dbReference type="SUPFAM" id="SSF161098">
    <property type="entry name" value="MetI-like"/>
    <property type="match status" value="1"/>
</dbReference>
<dbReference type="Proteomes" id="UP000248975">
    <property type="component" value="Unassembled WGS sequence"/>
</dbReference>
<dbReference type="Pfam" id="PF19300">
    <property type="entry name" value="BPD_transp_1_N"/>
    <property type="match status" value="1"/>
</dbReference>
<evidence type="ECO:0000256" key="2">
    <source>
        <dbReference type="ARBA" id="ARBA00022448"/>
    </source>
</evidence>
<evidence type="ECO:0000256" key="6">
    <source>
        <dbReference type="ARBA" id="ARBA00023136"/>
    </source>
</evidence>
<dbReference type="InterPro" id="IPR045621">
    <property type="entry name" value="BPD_transp_1_N"/>
</dbReference>
<dbReference type="CDD" id="cd06261">
    <property type="entry name" value="TM_PBP2"/>
    <property type="match status" value="1"/>
</dbReference>
<keyword evidence="4 7" id="KW-0812">Transmembrane</keyword>
<evidence type="ECO:0000256" key="4">
    <source>
        <dbReference type="ARBA" id="ARBA00022692"/>
    </source>
</evidence>
<keyword evidence="6 7" id="KW-0472">Membrane</keyword>
<proteinExistence type="inferred from homology"/>
<dbReference type="Pfam" id="PF00528">
    <property type="entry name" value="BPD_transp_1"/>
    <property type="match status" value="1"/>
</dbReference>
<dbReference type="PANTHER" id="PTHR43163:SF3">
    <property type="entry name" value="PEPTIDE ABC TRANSPORTER PERMEASE PROTEIN"/>
    <property type="match status" value="1"/>
</dbReference>
<feature type="transmembrane region" description="Helical" evidence="7">
    <location>
        <begin position="183"/>
        <end position="203"/>
    </location>
</feature>
<feature type="transmembrane region" description="Helical" evidence="7">
    <location>
        <begin position="287"/>
        <end position="312"/>
    </location>
</feature>
<dbReference type="Gene3D" id="1.10.3720.10">
    <property type="entry name" value="MetI-like"/>
    <property type="match status" value="1"/>
</dbReference>
<feature type="domain" description="ABC transmembrane type-1" evidence="8">
    <location>
        <begin position="101"/>
        <end position="306"/>
    </location>
</feature>
<feature type="transmembrane region" description="Helical" evidence="7">
    <location>
        <begin position="105"/>
        <end position="125"/>
    </location>
</feature>
<feature type="transmembrane region" description="Helical" evidence="7">
    <location>
        <begin position="137"/>
        <end position="163"/>
    </location>
</feature>
<evidence type="ECO:0000256" key="1">
    <source>
        <dbReference type="ARBA" id="ARBA00004651"/>
    </source>
</evidence>
<evidence type="ECO:0000259" key="8">
    <source>
        <dbReference type="PROSITE" id="PS50928"/>
    </source>
</evidence>
<evidence type="ECO:0000313" key="10">
    <source>
        <dbReference type="Proteomes" id="UP000248975"/>
    </source>
</evidence>
<dbReference type="PROSITE" id="PS50928">
    <property type="entry name" value="ABC_TM1"/>
    <property type="match status" value="1"/>
</dbReference>
<keyword evidence="3" id="KW-1003">Cell membrane</keyword>
<dbReference type="GO" id="GO:0005886">
    <property type="term" value="C:plasma membrane"/>
    <property type="evidence" value="ECO:0007669"/>
    <property type="project" value="UniProtKB-SubCell"/>
</dbReference>
<gene>
    <name evidence="9" type="ORF">DI533_16760</name>
</gene>
<dbReference type="InterPro" id="IPR035906">
    <property type="entry name" value="MetI-like_sf"/>
</dbReference>
<evidence type="ECO:0000256" key="3">
    <source>
        <dbReference type="ARBA" id="ARBA00022475"/>
    </source>
</evidence>
<sequence>MKKSTRPILSMTVSRIGLGMLSLLIVTLVIFSSVELLPGSYASAILGQNATPEAVAAMEDKLGLNRPWPIRYVEWLANAATGDLGTSFSGRPVVAVIGPRLENTLILAGITAAIAVPLAIGLGILCARYRGRLLDRFLSTGTLAAISVPEFLVAYVVMMVLAVQLKLLPSMAGIRASMDFGEQLYRMILPILTLLLVILAHMVRNTRAAILSVMSSPYVEMARLKGQPEGRVVMREALPNAIGPIASVVALNLAYLISGVVVVEVVFVYPGIGQAMIDAVRNRDIAVIQACALIFSAAYIGFNLIADIISIVSNPRLLHPR</sequence>
<dbReference type="InterPro" id="IPR000515">
    <property type="entry name" value="MetI-like"/>
</dbReference>
<evidence type="ECO:0000256" key="5">
    <source>
        <dbReference type="ARBA" id="ARBA00022989"/>
    </source>
</evidence>
<evidence type="ECO:0000256" key="7">
    <source>
        <dbReference type="RuleBase" id="RU363032"/>
    </source>
</evidence>
<comment type="subcellular location">
    <subcellularLocation>
        <location evidence="1 7">Cell membrane</location>
        <topology evidence="1 7">Multi-pass membrane protein</topology>
    </subcellularLocation>
</comment>
<keyword evidence="5 7" id="KW-1133">Transmembrane helix</keyword>
<comment type="caution">
    <text evidence="9">The sequence shown here is derived from an EMBL/GenBank/DDBJ whole genome shotgun (WGS) entry which is preliminary data.</text>
</comment>
<accession>A0A2W5S1X6</accession>
<feature type="transmembrane region" description="Helical" evidence="7">
    <location>
        <begin position="241"/>
        <end position="267"/>
    </location>
</feature>
<name>A0A2W5S1X6_CERSP</name>
<feature type="transmembrane region" description="Helical" evidence="7">
    <location>
        <begin position="12"/>
        <end position="31"/>
    </location>
</feature>
<protein>
    <submittedName>
        <fullName evidence="9">ABC transporter permease</fullName>
    </submittedName>
</protein>